<keyword evidence="2" id="KW-0808">Transferase</keyword>
<keyword evidence="2" id="KW-0489">Methyltransferase</keyword>
<dbReference type="GO" id="GO:0032259">
    <property type="term" value="P:methylation"/>
    <property type="evidence" value="ECO:0007669"/>
    <property type="project" value="UniProtKB-KW"/>
</dbReference>
<comment type="caution">
    <text evidence="2">The sequence shown here is derived from an EMBL/GenBank/DDBJ whole genome shotgun (WGS) entry which is preliminary data.</text>
</comment>
<dbReference type="AlphaFoldDB" id="A0AAE3NTG6"/>
<dbReference type="Pfam" id="PF13649">
    <property type="entry name" value="Methyltransf_25"/>
    <property type="match status" value="1"/>
</dbReference>
<evidence type="ECO:0000313" key="2">
    <source>
        <dbReference type="EMBL" id="MDF0603238.1"/>
    </source>
</evidence>
<dbReference type="Proteomes" id="UP001220964">
    <property type="component" value="Unassembled WGS sequence"/>
</dbReference>
<dbReference type="Gene3D" id="3.40.50.150">
    <property type="entry name" value="Vaccinia Virus protein VP39"/>
    <property type="match status" value="1"/>
</dbReference>
<reference evidence="2" key="1">
    <citation type="submission" date="2023-03" db="EMBL/GenBank/DDBJ databases">
        <title>Multiphase analysis and comparison of six strains from genera Psychromarinibacter, Lutimaribacter, and Maritimibacter, including a novel species: Psychromarinibacter sediminicola sp. nov.</title>
        <authorList>
            <person name="Wang Y.-H."/>
            <person name="Ye M.-Q."/>
            <person name="Du Z.-J."/>
        </authorList>
    </citation>
    <scope>NUCLEOTIDE SEQUENCE</scope>
    <source>
        <strain evidence="2">C21-152</strain>
    </source>
</reference>
<protein>
    <submittedName>
        <fullName evidence="2">Class I SAM-dependent methyltransferase</fullName>
    </submittedName>
</protein>
<name>A0AAE3NTG6_9RHOB</name>
<evidence type="ECO:0000259" key="1">
    <source>
        <dbReference type="Pfam" id="PF13649"/>
    </source>
</evidence>
<keyword evidence="3" id="KW-1185">Reference proteome</keyword>
<gene>
    <name evidence="2" type="ORF">P1J78_21085</name>
</gene>
<dbReference type="CDD" id="cd02440">
    <property type="entry name" value="AdoMet_MTases"/>
    <property type="match status" value="1"/>
</dbReference>
<dbReference type="RefSeq" id="WP_275569361.1">
    <property type="nucleotide sequence ID" value="NZ_JARGYC010000082.1"/>
</dbReference>
<accession>A0AAE3NTG6</accession>
<feature type="domain" description="Methyltransferase" evidence="1">
    <location>
        <begin position="38"/>
        <end position="127"/>
    </location>
</feature>
<dbReference type="InterPro" id="IPR029063">
    <property type="entry name" value="SAM-dependent_MTases_sf"/>
</dbReference>
<dbReference type="EMBL" id="JARGYC010000082">
    <property type="protein sequence ID" value="MDF0603238.1"/>
    <property type="molecule type" value="Genomic_DNA"/>
</dbReference>
<evidence type="ECO:0000313" key="3">
    <source>
        <dbReference type="Proteomes" id="UP001220964"/>
    </source>
</evidence>
<dbReference type="SUPFAM" id="SSF53335">
    <property type="entry name" value="S-adenosyl-L-methionine-dependent methyltransferases"/>
    <property type="match status" value="1"/>
</dbReference>
<sequence>MTDPFFALHSGLDREGPGEPADVAWAAATAELAQDARICDAGCGAGADVPALLTAAPQGHVTAVDNHKPFVDDVLARFGDDPRVTAYAGDMIKLKGPFDFIWCAGAIYFVGIEKALNCWRPALAKGGAVAFSEPCLFGADPSDQARAFWSGYERLTDVAGIAAQVEEAGYTLLGTRRLSDAAWEAYYGPLQARLDTLRAGAATELAKVLDEAAAEIAHWRAVKDETGYLLCVARPA</sequence>
<proteinExistence type="predicted"/>
<dbReference type="GO" id="GO:0008168">
    <property type="term" value="F:methyltransferase activity"/>
    <property type="evidence" value="ECO:0007669"/>
    <property type="project" value="UniProtKB-KW"/>
</dbReference>
<dbReference type="InterPro" id="IPR041698">
    <property type="entry name" value="Methyltransf_25"/>
</dbReference>
<organism evidence="2 3">
    <name type="scientific">Psychromarinibacter sediminicola</name>
    <dbReference type="NCBI Taxonomy" id="3033385"/>
    <lineage>
        <taxon>Bacteria</taxon>
        <taxon>Pseudomonadati</taxon>
        <taxon>Pseudomonadota</taxon>
        <taxon>Alphaproteobacteria</taxon>
        <taxon>Rhodobacterales</taxon>
        <taxon>Paracoccaceae</taxon>
        <taxon>Psychromarinibacter</taxon>
    </lineage>
</organism>